<reference evidence="1 2" key="1">
    <citation type="submission" date="2022-04" db="EMBL/GenBank/DDBJ databases">
        <title>Leucobacter sp. isolated from rhizosphere of onion.</title>
        <authorList>
            <person name="Won M."/>
            <person name="Lee C.-M."/>
            <person name="Woen H.-Y."/>
            <person name="Kwon S.-W."/>
        </authorList>
    </citation>
    <scope>NUCLEOTIDE SEQUENCE [LARGE SCALE GENOMIC DNA]</scope>
    <source>
        <strain evidence="1 2">H25R-14</strain>
    </source>
</reference>
<proteinExistence type="predicted"/>
<name>A0ABY4FVL4_9MICO</name>
<dbReference type="RefSeq" id="WP_244685908.1">
    <property type="nucleotide sequence ID" value="NZ_CP095043.1"/>
</dbReference>
<evidence type="ECO:0000313" key="2">
    <source>
        <dbReference type="Proteomes" id="UP000831775"/>
    </source>
</evidence>
<accession>A0ABY4FVL4</accession>
<sequence length="73" mass="7811">MSTNSRLSAEDTIARAIWGLRLIEPMQVILANDAHAIAKAALAALDEAGYMESGQEPEPAGYGYVYRASDIQG</sequence>
<keyword evidence="2" id="KW-1185">Reference proteome</keyword>
<evidence type="ECO:0000313" key="1">
    <source>
        <dbReference type="EMBL" id="UOQ60348.1"/>
    </source>
</evidence>
<dbReference type="Proteomes" id="UP000831775">
    <property type="component" value="Chromosome"/>
</dbReference>
<protein>
    <submittedName>
        <fullName evidence="1">Uncharacterized protein</fullName>
    </submittedName>
</protein>
<organism evidence="1 2">
    <name type="scientific">Leucobacter rhizosphaerae</name>
    <dbReference type="NCBI Taxonomy" id="2932245"/>
    <lineage>
        <taxon>Bacteria</taxon>
        <taxon>Bacillati</taxon>
        <taxon>Actinomycetota</taxon>
        <taxon>Actinomycetes</taxon>
        <taxon>Micrococcales</taxon>
        <taxon>Microbacteriaceae</taxon>
        <taxon>Leucobacter</taxon>
    </lineage>
</organism>
<gene>
    <name evidence="1" type="ORF">MUN76_15160</name>
</gene>
<dbReference type="EMBL" id="CP095043">
    <property type="protein sequence ID" value="UOQ60348.1"/>
    <property type="molecule type" value="Genomic_DNA"/>
</dbReference>